<dbReference type="Pfam" id="PF12680">
    <property type="entry name" value="SnoaL_2"/>
    <property type="match status" value="1"/>
</dbReference>
<dbReference type="Gene3D" id="3.10.450.50">
    <property type="match status" value="1"/>
</dbReference>
<evidence type="ECO:0000259" key="1">
    <source>
        <dbReference type="Pfam" id="PF12680"/>
    </source>
</evidence>
<evidence type="ECO:0000313" key="2">
    <source>
        <dbReference type="EMBL" id="RKN40183.1"/>
    </source>
</evidence>
<dbReference type="AlphaFoldDB" id="A0A3A9YVV6"/>
<gene>
    <name evidence="2" type="ORF">D7223_26570</name>
</gene>
<keyword evidence="3" id="KW-1185">Reference proteome</keyword>
<proteinExistence type="predicted"/>
<dbReference type="Proteomes" id="UP000281726">
    <property type="component" value="Unassembled WGS sequence"/>
</dbReference>
<dbReference type="EMBL" id="RBAK01000014">
    <property type="protein sequence ID" value="RKN40183.1"/>
    <property type="molecule type" value="Genomic_DNA"/>
</dbReference>
<feature type="domain" description="SnoaL-like" evidence="1">
    <location>
        <begin position="51"/>
        <end position="151"/>
    </location>
</feature>
<name>A0A3A9YVV6_9ACTN</name>
<protein>
    <submittedName>
        <fullName evidence="2">DUF4440 domain-containing protein</fullName>
    </submittedName>
</protein>
<comment type="caution">
    <text evidence="2">The sequence shown here is derived from an EMBL/GenBank/DDBJ whole genome shotgun (WGS) entry which is preliminary data.</text>
</comment>
<dbReference type="OrthoDB" id="3374871at2"/>
<evidence type="ECO:0000313" key="3">
    <source>
        <dbReference type="Proteomes" id="UP000281726"/>
    </source>
</evidence>
<accession>A0A3A9YVV6</accession>
<sequence length="163" mass="17519">MFSHLTTRLAAGPTLLALAVGVMSAYPGTVSAVGGRVETAAGCARQFDRAVRAYVETTERRDLAGFLALLHPDVTVVFAGDGEVLDGKAATTEFLRDFFADPSWAQSFSVAKRTVAGCRTGFVLFDSVFTQGDARVPLLIGVSFTYRHGRWLVVQNQDSDGRV</sequence>
<organism evidence="2 3">
    <name type="scientific">Micromonospora endolithica</name>
    <dbReference type="NCBI Taxonomy" id="230091"/>
    <lineage>
        <taxon>Bacteria</taxon>
        <taxon>Bacillati</taxon>
        <taxon>Actinomycetota</taxon>
        <taxon>Actinomycetes</taxon>
        <taxon>Micromonosporales</taxon>
        <taxon>Micromonosporaceae</taxon>
        <taxon>Micromonospora</taxon>
    </lineage>
</organism>
<dbReference type="RefSeq" id="WP_120731287.1">
    <property type="nucleotide sequence ID" value="NZ_RBAK01000014.1"/>
</dbReference>
<dbReference type="InterPro" id="IPR032710">
    <property type="entry name" value="NTF2-like_dom_sf"/>
</dbReference>
<reference evidence="2 3" key="1">
    <citation type="journal article" date="2004" name="Syst. Appl. Microbiol.">
        <title>Cryptoendolithic actinomycetes from antarctic sandstone rock samples: Micromonospora endolithica sp. nov. and two isolates related to Micromonospora coerulea Jensen 1932.</title>
        <authorList>
            <person name="Hirsch P."/>
            <person name="Mevs U."/>
            <person name="Kroppenstedt R.M."/>
            <person name="Schumann P."/>
            <person name="Stackebrandt E."/>
        </authorList>
    </citation>
    <scope>NUCLEOTIDE SEQUENCE [LARGE SCALE GENOMIC DNA]</scope>
    <source>
        <strain evidence="2 3">JCM 12677</strain>
    </source>
</reference>
<dbReference type="SUPFAM" id="SSF54427">
    <property type="entry name" value="NTF2-like"/>
    <property type="match status" value="1"/>
</dbReference>
<dbReference type="InterPro" id="IPR037401">
    <property type="entry name" value="SnoaL-like"/>
</dbReference>